<dbReference type="InterPro" id="IPR057326">
    <property type="entry name" value="KR_dom"/>
</dbReference>
<dbReference type="GO" id="GO:0016616">
    <property type="term" value="F:oxidoreductase activity, acting on the CH-OH group of donors, NAD or NADP as acceptor"/>
    <property type="evidence" value="ECO:0007669"/>
    <property type="project" value="UniProtKB-ARBA"/>
</dbReference>
<accession>A0A7S9XXE0</accession>
<comment type="similarity">
    <text evidence="1">Belongs to the short-chain dehydrogenases/reductases (SDR) family.</text>
</comment>
<dbReference type="FunFam" id="3.40.50.720:FF:000084">
    <property type="entry name" value="Short-chain dehydrogenase reductase"/>
    <property type="match status" value="1"/>
</dbReference>
<evidence type="ECO:0000313" key="4">
    <source>
        <dbReference type="EMBL" id="QPI35669.1"/>
    </source>
</evidence>
<dbReference type="AlphaFoldDB" id="A0A7S9XXE0"/>
<organism evidence="4">
    <name type="scientific">Mentha canadensis</name>
    <name type="common">Canada mint</name>
    <dbReference type="NCBI Taxonomy" id="294733"/>
    <lineage>
        <taxon>Eukaryota</taxon>
        <taxon>Viridiplantae</taxon>
        <taxon>Streptophyta</taxon>
        <taxon>Embryophyta</taxon>
        <taxon>Tracheophyta</taxon>
        <taxon>Spermatophyta</taxon>
        <taxon>Magnoliopsida</taxon>
        <taxon>eudicotyledons</taxon>
        <taxon>Gunneridae</taxon>
        <taxon>Pentapetalae</taxon>
        <taxon>asterids</taxon>
        <taxon>lamiids</taxon>
        <taxon>Lamiales</taxon>
        <taxon>Lamiaceae</taxon>
        <taxon>Nepetoideae</taxon>
        <taxon>Mentheae</taxon>
        <taxon>Menthinae</taxon>
        <taxon>Mentha</taxon>
    </lineage>
</organism>
<dbReference type="EMBL" id="MT447840">
    <property type="protein sequence ID" value="QPI35669.1"/>
    <property type="molecule type" value="mRNA"/>
</dbReference>
<reference evidence="4" key="1">
    <citation type="submission" date="2020-05" db="EMBL/GenBank/DDBJ databases">
        <title>Identification and characterization of menthol biosynthetic genes in Mentha canadensis.</title>
        <authorList>
            <person name="Qi X."/>
            <person name="Yu X."/>
            <person name="Liang C."/>
            <person name="Chen Y."/>
            <person name="Fang H."/>
        </authorList>
    </citation>
    <scope>NUCLEOTIDE SEQUENCE</scope>
    <source>
        <tissue evidence="4">Leaf</tissue>
    </source>
</reference>
<evidence type="ECO:0000259" key="3">
    <source>
        <dbReference type="SMART" id="SM00822"/>
    </source>
</evidence>
<proteinExistence type="evidence at transcript level"/>
<protein>
    <submittedName>
        <fullName evidence="4">Isopiperitenol dehydrogenase</fullName>
    </submittedName>
</protein>
<dbReference type="PANTHER" id="PTHR42820">
    <property type="entry name" value="SHORT-CHAIN DEHYDROGENASE REDUCTASE"/>
    <property type="match status" value="1"/>
</dbReference>
<evidence type="ECO:0000256" key="1">
    <source>
        <dbReference type="ARBA" id="ARBA00006484"/>
    </source>
</evidence>
<feature type="domain" description="Ketoreductase" evidence="3">
    <location>
        <begin position="10"/>
        <end position="191"/>
    </location>
</feature>
<dbReference type="GO" id="GO:0016099">
    <property type="term" value="P:monoterpenoid biosynthetic process"/>
    <property type="evidence" value="ECO:0007669"/>
    <property type="project" value="UniProtKB-ARBA"/>
</dbReference>
<dbReference type="SMART" id="SM00822">
    <property type="entry name" value="PKS_KR"/>
    <property type="match status" value="1"/>
</dbReference>
<sequence>MAIVKKLAGKVAIVTGGASGIGEVTARLFAERGARAVVIADMQPEKGGTVAESIGGRRCSYVHCDITDEEQVRSVVDWTAATYGGVDVMFCNAGTASATAQTVLDLDLAQFDRVMRVNARGTAACVKQAARKMVELGRGGAIICTASATANHAGPNLTDYIMSKRGVLGLVRSASLQLGVHGIRVNSVSPTALATPLTATIGLRTAADVESFYGQVTSLKGVAITAEHVAEAVAFLASDEAAFVTGHDLAVDGGLQCLPFVAVAK</sequence>
<name>A0A7S9XXE0_9LAMI</name>
<dbReference type="InterPro" id="IPR002347">
    <property type="entry name" value="SDR_fam"/>
</dbReference>
<dbReference type="InterPro" id="IPR036291">
    <property type="entry name" value="NAD(P)-bd_dom_sf"/>
</dbReference>
<dbReference type="SUPFAM" id="SSF51735">
    <property type="entry name" value="NAD(P)-binding Rossmann-fold domains"/>
    <property type="match status" value="1"/>
</dbReference>
<dbReference type="GO" id="GO:0044283">
    <property type="term" value="P:small molecule biosynthetic process"/>
    <property type="evidence" value="ECO:0007669"/>
    <property type="project" value="UniProtKB-ARBA"/>
</dbReference>
<dbReference type="Gene3D" id="3.40.50.720">
    <property type="entry name" value="NAD(P)-binding Rossmann-like Domain"/>
    <property type="match status" value="1"/>
</dbReference>
<keyword evidence="2" id="KW-0520">NAD</keyword>
<dbReference type="PANTHER" id="PTHR42820:SF21">
    <property type="entry name" value="SHORT-CHAIN DEHYDROGENASE REDUCTASE 3B-LIKE"/>
    <property type="match status" value="1"/>
</dbReference>
<evidence type="ECO:0000256" key="2">
    <source>
        <dbReference type="ARBA" id="ARBA00023027"/>
    </source>
</evidence>
<dbReference type="PRINTS" id="PR00081">
    <property type="entry name" value="GDHRDH"/>
</dbReference>
<dbReference type="Pfam" id="PF13561">
    <property type="entry name" value="adh_short_C2"/>
    <property type="match status" value="1"/>
</dbReference>